<organism evidence="3 4">
    <name type="scientific">Neisseria sicca</name>
    <dbReference type="NCBI Taxonomy" id="490"/>
    <lineage>
        <taxon>Bacteria</taxon>
        <taxon>Pseudomonadati</taxon>
        <taxon>Pseudomonadota</taxon>
        <taxon>Betaproteobacteria</taxon>
        <taxon>Neisseriales</taxon>
        <taxon>Neisseriaceae</taxon>
        <taxon>Neisseria</taxon>
    </lineage>
</organism>
<dbReference type="Gene3D" id="3.40.1350.10">
    <property type="match status" value="1"/>
</dbReference>
<evidence type="ECO:0000313" key="4">
    <source>
        <dbReference type="Proteomes" id="UP000234767"/>
    </source>
</evidence>
<dbReference type="InterPro" id="IPR015093">
    <property type="entry name" value="Card1_endonucl_dom"/>
</dbReference>
<gene>
    <name evidence="3" type="ORF">CYK00_05570</name>
</gene>
<dbReference type="InterPro" id="IPR011856">
    <property type="entry name" value="tRNA_endonuc-like_dom_sf"/>
</dbReference>
<protein>
    <recommendedName>
        <fullName evidence="2">Card1 endonuclease domain-containing protein</fullName>
    </recommendedName>
</protein>
<name>A0A2I1XCP0_NEISI</name>
<comment type="caution">
    <text evidence="3">The sequence shown here is derived from an EMBL/GenBank/DDBJ whole genome shotgun (WGS) entry which is preliminary data.</text>
</comment>
<evidence type="ECO:0000313" key="3">
    <source>
        <dbReference type="EMBL" id="PLA40410.1"/>
    </source>
</evidence>
<sequence length="337" mass="38759">MGIFRCNKCGYMNEHYYESGMSEIACPKCTAPVKVYDTLFFVSKLLERYFSVNRELQALKQQEDGGEENAQQDTGSENQNYNPLAGVNLSETDILATEKQHEPIRQWFSRANIVPMFNLQAVNMSGFFDEAAAKLGSNYQITKNMLGQISWAYSHNHTSISLDIGKMSQKDGQIMNNLCRQFYSHTLFSKYFYQKQEKIVRLNLQRATAIKHFFCGGWLEWFVLGKMLEEAKHKGKDYAFSCARNVKVKFGNEDKQELDVVFLPIGKEPIVVECKSGEFRRDIEKYVRLKKRLNLPDDRFVILAADLEESQAVALGSMYGLTFVTPKSMMKHLQTVM</sequence>
<dbReference type="AlphaFoldDB" id="A0A2I1XCP0"/>
<dbReference type="InterPro" id="IPR011335">
    <property type="entry name" value="Restrct_endonuc-II-like"/>
</dbReference>
<accession>A0A2I1XCP0</accession>
<dbReference type="Pfam" id="PF09002">
    <property type="entry name" value="Card1_endonuc"/>
    <property type="match status" value="1"/>
</dbReference>
<proteinExistence type="predicted"/>
<dbReference type="SUPFAM" id="SSF52980">
    <property type="entry name" value="Restriction endonuclease-like"/>
    <property type="match status" value="1"/>
</dbReference>
<feature type="domain" description="Card1 endonuclease" evidence="2">
    <location>
        <begin position="212"/>
        <end position="286"/>
    </location>
</feature>
<evidence type="ECO:0000259" key="2">
    <source>
        <dbReference type="Pfam" id="PF09002"/>
    </source>
</evidence>
<dbReference type="EMBL" id="PKJO01000005">
    <property type="protein sequence ID" value="PLA40410.1"/>
    <property type="molecule type" value="Genomic_DNA"/>
</dbReference>
<dbReference type="RefSeq" id="WP_101810205.1">
    <property type="nucleotide sequence ID" value="NZ_PKJO01000005.1"/>
</dbReference>
<feature type="compositionally biased region" description="Polar residues" evidence="1">
    <location>
        <begin position="69"/>
        <end position="82"/>
    </location>
</feature>
<feature type="region of interest" description="Disordered" evidence="1">
    <location>
        <begin position="62"/>
        <end position="82"/>
    </location>
</feature>
<dbReference type="Proteomes" id="UP000234767">
    <property type="component" value="Unassembled WGS sequence"/>
</dbReference>
<dbReference type="GO" id="GO:0003676">
    <property type="term" value="F:nucleic acid binding"/>
    <property type="evidence" value="ECO:0007669"/>
    <property type="project" value="InterPro"/>
</dbReference>
<reference evidence="3 4" key="1">
    <citation type="submission" date="2017-12" db="EMBL/GenBank/DDBJ databases">
        <title>Phylogenetic diversity of female urinary microbiome.</title>
        <authorList>
            <person name="Thomas-White K."/>
            <person name="Wolfe A.J."/>
        </authorList>
    </citation>
    <scope>NUCLEOTIDE SEQUENCE [LARGE SCALE GENOMIC DNA]</scope>
    <source>
        <strain evidence="3 4">UMB0321</strain>
    </source>
</reference>
<evidence type="ECO:0000256" key="1">
    <source>
        <dbReference type="SAM" id="MobiDB-lite"/>
    </source>
</evidence>